<keyword evidence="4" id="KW-1185">Reference proteome</keyword>
<dbReference type="InterPro" id="IPR002052">
    <property type="entry name" value="DNA_methylase_N6_adenine_CS"/>
</dbReference>
<proteinExistence type="predicted"/>
<dbReference type="PANTHER" id="PTHR18895:SF74">
    <property type="entry name" value="MTRF1L RELEASE FACTOR GLUTAMINE METHYLTRANSFERASE"/>
    <property type="match status" value="1"/>
</dbReference>
<gene>
    <name evidence="3" type="ORF">PtA15_12A412</name>
</gene>
<protein>
    <recommendedName>
        <fullName evidence="2">Methyltransferase small domain-containing protein</fullName>
    </recommendedName>
</protein>
<evidence type="ECO:0000313" key="3">
    <source>
        <dbReference type="EMBL" id="WAQ90423.1"/>
    </source>
</evidence>
<dbReference type="InterPro" id="IPR029063">
    <property type="entry name" value="SAM-dependent_MTases_sf"/>
</dbReference>
<feature type="region of interest" description="Disordered" evidence="1">
    <location>
        <begin position="1"/>
        <end position="20"/>
    </location>
</feature>
<feature type="compositionally biased region" description="Polar residues" evidence="1">
    <location>
        <begin position="8"/>
        <end position="19"/>
    </location>
</feature>
<feature type="region of interest" description="Disordered" evidence="1">
    <location>
        <begin position="33"/>
        <end position="84"/>
    </location>
</feature>
<organism evidence="3 4">
    <name type="scientific">Puccinia triticina</name>
    <dbReference type="NCBI Taxonomy" id="208348"/>
    <lineage>
        <taxon>Eukaryota</taxon>
        <taxon>Fungi</taxon>
        <taxon>Dikarya</taxon>
        <taxon>Basidiomycota</taxon>
        <taxon>Pucciniomycotina</taxon>
        <taxon>Pucciniomycetes</taxon>
        <taxon>Pucciniales</taxon>
        <taxon>Pucciniaceae</taxon>
        <taxon>Puccinia</taxon>
    </lineage>
</organism>
<dbReference type="Gene3D" id="3.40.50.150">
    <property type="entry name" value="Vaccinia Virus protein VP39"/>
    <property type="match status" value="1"/>
</dbReference>
<evidence type="ECO:0000256" key="1">
    <source>
        <dbReference type="SAM" id="MobiDB-lite"/>
    </source>
</evidence>
<reference evidence="3" key="1">
    <citation type="submission" date="2022-10" db="EMBL/GenBank/DDBJ databases">
        <title>Puccinia triticina Genome sequencing and assembly.</title>
        <authorList>
            <person name="Li C."/>
        </authorList>
    </citation>
    <scope>NUCLEOTIDE SEQUENCE</scope>
    <source>
        <strain evidence="3">Pt15</strain>
    </source>
</reference>
<dbReference type="PANTHER" id="PTHR18895">
    <property type="entry name" value="HEMK METHYLTRANSFERASE"/>
    <property type="match status" value="1"/>
</dbReference>
<dbReference type="RefSeq" id="XP_053025978.1">
    <property type="nucleotide sequence ID" value="XM_053162019.1"/>
</dbReference>
<dbReference type="CDD" id="cd02440">
    <property type="entry name" value="AdoMet_MTases"/>
    <property type="match status" value="1"/>
</dbReference>
<dbReference type="GeneID" id="77802914"/>
<accession>A0ABY7CZU1</accession>
<dbReference type="InterPro" id="IPR050320">
    <property type="entry name" value="N5-glutamine_MTase"/>
</dbReference>
<feature type="domain" description="Methyltransferase small" evidence="2">
    <location>
        <begin position="228"/>
        <end position="273"/>
    </location>
</feature>
<feature type="compositionally biased region" description="Pro residues" evidence="1">
    <location>
        <begin position="68"/>
        <end position="78"/>
    </location>
</feature>
<dbReference type="Proteomes" id="UP001164743">
    <property type="component" value="Chromosome 12A"/>
</dbReference>
<evidence type="ECO:0000259" key="2">
    <source>
        <dbReference type="Pfam" id="PF05175"/>
    </source>
</evidence>
<dbReference type="InterPro" id="IPR007848">
    <property type="entry name" value="Small_mtfrase_dom"/>
</dbReference>
<feature type="compositionally biased region" description="Polar residues" evidence="1">
    <location>
        <begin position="33"/>
        <end position="43"/>
    </location>
</feature>
<dbReference type="PROSITE" id="PS00092">
    <property type="entry name" value="N6_MTASE"/>
    <property type="match status" value="1"/>
</dbReference>
<dbReference type="EMBL" id="CP110432">
    <property type="protein sequence ID" value="WAQ90423.1"/>
    <property type="molecule type" value="Genomic_DNA"/>
</dbReference>
<dbReference type="Pfam" id="PF05175">
    <property type="entry name" value="MTS"/>
    <property type="match status" value="1"/>
</dbReference>
<dbReference type="SUPFAM" id="SSF53335">
    <property type="entry name" value="S-adenosyl-L-methionine-dependent methyltransferases"/>
    <property type="match status" value="1"/>
</dbReference>
<name>A0ABY7CZU1_9BASI</name>
<sequence>MWSKPLTKPSTLTLNTPRTLQAHRQRRLETNYFTTHPQHSQPARPTLAGDSPAPRSAHTARPQLATPRPAPPRPPRLPAPASGAFEDGLQRRLVEMYLEEEGLSVPTPDHWTRSHTELGWLRTGARKHILRRAPQSHPPASLTQRLVDQLLAEWVEQHVSHKKPLAYILGDVPFGDLTFTIRPPVLIPRPETEQWVTELSRTMSTYFQAARAARASVADKPGRPCAFKVLDIGTGSGCISNYLAYHHPEVHVVGVDVDQAAVGLARENGAQHRTLHSQPTGPAQRGRGRASFFNLDLFSPTFVANLKQASQSLAGFDMLLSNPPYIPLAHYHALPRSVTGWESRLALVGQRSHPGLAAAPDRLLSRRNTPSGDYGFFTSYRSALSLPEPHPVGPDASPPISPSSDPHDGLDFYRHILLLVASAGLLKPDHASFHHRAGPPAGTPRLPKLVFEVGHGQAAPLKALLLHALPAELSHVRVLKDFAGVERTLLCY</sequence>
<evidence type="ECO:0000313" key="4">
    <source>
        <dbReference type="Proteomes" id="UP001164743"/>
    </source>
</evidence>